<evidence type="ECO:0000313" key="12">
    <source>
        <dbReference type="EMBL" id="GGY88183.1"/>
    </source>
</evidence>
<dbReference type="InterPro" id="IPR051315">
    <property type="entry name" value="Bact_Chemotaxis_CheA"/>
</dbReference>
<dbReference type="SUPFAM" id="SSF55874">
    <property type="entry name" value="ATPase domain of HSP90 chaperone/DNA topoisomerase II/histidine kinase"/>
    <property type="match status" value="1"/>
</dbReference>
<comment type="subcellular location">
    <subcellularLocation>
        <location evidence="2">Membrane</location>
        <topology evidence="2">Multi-pass membrane protein</topology>
    </subcellularLocation>
</comment>
<feature type="domain" description="Histidine kinase" evidence="10">
    <location>
        <begin position="575"/>
        <end position="712"/>
    </location>
</feature>
<feature type="transmembrane region" description="Helical" evidence="9">
    <location>
        <begin position="24"/>
        <end position="45"/>
    </location>
</feature>
<evidence type="ECO:0000259" key="10">
    <source>
        <dbReference type="PROSITE" id="PS50109"/>
    </source>
</evidence>
<comment type="caution">
    <text evidence="12">The sequence shown here is derived from an EMBL/GenBank/DDBJ whole genome shotgun (WGS) entry which is preliminary data.</text>
</comment>
<dbReference type="Proteomes" id="UP000619761">
    <property type="component" value="Unassembled WGS sequence"/>
</dbReference>
<keyword evidence="7 9" id="KW-0472">Membrane</keyword>
<evidence type="ECO:0000256" key="4">
    <source>
        <dbReference type="ARBA" id="ARBA00022692"/>
    </source>
</evidence>
<accession>A0ABQ3BAK1</accession>
<keyword evidence="13" id="KW-1185">Reference proteome</keyword>
<sequence>MGKLIPGKLNFNYGESFGKKYRGILISVALFILLDASVMILNFYVSFEISEDAIGINLAGRQRMLSQRMAKSLYALSSESSESKEFNAAASELKTSKNLFDETLVAFTQGGETHNANKELIVLPQVNSQAGQATLKAAADVWLPYKLGVDSLLSDIDEKRDYTESLANALAQAKAKNIVLLGYMNDLTINLENVASSKASRLRVIQTVGISLAILNFLFIMLHFLRQLRDSDLVLEQARQETTEILQTVNEGLFLVDENMIIGNQHSKHLVEILGVSEIAGQNFQSLLENMISEKDAETSRGFIELLFDKKIKEKLIGDLNPLNLIEVNIAQASGGFLTKHLQFSFARAQQDGVISHVLVTVQDVTEKVRLEKALVESRKHSESQIELLTSLLHTHPSLLQEFITNSYNCYNKINNILRQPAKTTQLVKEKAINIFREIHNFKGEAASLKLEYFENQAHAIEDTLQDIRNKHDITGNDYLPLTVQLENLISYTQQVQQLTEKLALFGHYTSKASASASEKKILGNRQQDGWSHLGDFVQNIAQRNGKLVRFVSSGLNDIALDSEYAQQVKEICVQLLRNAVTHGIESPEDRELTEKPLEGRIDLRMAKISDEEMEITVMDDGNGLDYNAIREKAIESGRWDEDEIESWGNKHLLALIFHEGFSTAKEISKDAGRGVGMEAVMNHVLEHRGKITVSSRRGRHCRFVITLPIIPAREGLAA</sequence>
<dbReference type="Pfam" id="PF01627">
    <property type="entry name" value="Hpt"/>
    <property type="match status" value="1"/>
</dbReference>
<gene>
    <name evidence="12" type="ORF">GCM10011613_36540</name>
</gene>
<dbReference type="PROSITE" id="PS50894">
    <property type="entry name" value="HPT"/>
    <property type="match status" value="1"/>
</dbReference>
<evidence type="ECO:0000256" key="3">
    <source>
        <dbReference type="ARBA" id="ARBA00012438"/>
    </source>
</evidence>
<keyword evidence="5 9" id="KW-1133">Transmembrane helix</keyword>
<dbReference type="PANTHER" id="PTHR43395:SF10">
    <property type="entry name" value="CHEMOTAXIS PROTEIN CHEA"/>
    <property type="match status" value="1"/>
</dbReference>
<keyword evidence="8" id="KW-0597">Phosphoprotein</keyword>
<dbReference type="Gene3D" id="3.30.565.10">
    <property type="entry name" value="Histidine kinase-like ATPase, C-terminal domain"/>
    <property type="match status" value="1"/>
</dbReference>
<protein>
    <recommendedName>
        <fullName evidence="3">histidine kinase</fullName>
        <ecNumber evidence="3">2.7.13.3</ecNumber>
    </recommendedName>
</protein>
<feature type="modified residue" description="Phosphohistidine" evidence="8">
    <location>
        <position position="440"/>
    </location>
</feature>
<evidence type="ECO:0000256" key="8">
    <source>
        <dbReference type="PROSITE-ProRule" id="PRU00110"/>
    </source>
</evidence>
<dbReference type="InterPro" id="IPR003594">
    <property type="entry name" value="HATPase_dom"/>
</dbReference>
<dbReference type="PRINTS" id="PR00344">
    <property type="entry name" value="BCTRLSENSOR"/>
</dbReference>
<evidence type="ECO:0000256" key="5">
    <source>
        <dbReference type="ARBA" id="ARBA00022989"/>
    </source>
</evidence>
<evidence type="ECO:0000256" key="9">
    <source>
        <dbReference type="SAM" id="Phobius"/>
    </source>
</evidence>
<evidence type="ECO:0000256" key="7">
    <source>
        <dbReference type="ARBA" id="ARBA00023136"/>
    </source>
</evidence>
<dbReference type="InterPro" id="IPR005467">
    <property type="entry name" value="His_kinase_dom"/>
</dbReference>
<reference evidence="13" key="1">
    <citation type="journal article" date="2019" name="Int. J. Syst. Evol. Microbiol.">
        <title>The Global Catalogue of Microorganisms (GCM) 10K type strain sequencing project: providing services to taxonomists for standard genome sequencing and annotation.</title>
        <authorList>
            <consortium name="The Broad Institute Genomics Platform"/>
            <consortium name="The Broad Institute Genome Sequencing Center for Infectious Disease"/>
            <person name="Wu L."/>
            <person name="Ma J."/>
        </authorList>
    </citation>
    <scope>NUCLEOTIDE SEQUENCE [LARGE SCALE GENOMIC DNA]</scope>
    <source>
        <strain evidence="13">KCTC 32239</strain>
    </source>
</reference>
<feature type="domain" description="HPt" evidence="11">
    <location>
        <begin position="392"/>
        <end position="503"/>
    </location>
</feature>
<keyword evidence="6" id="KW-0902">Two-component regulatory system</keyword>
<dbReference type="InterPro" id="IPR008207">
    <property type="entry name" value="Sig_transdc_His_kin_Hpt_dom"/>
</dbReference>
<dbReference type="PROSITE" id="PS50109">
    <property type="entry name" value="HIS_KIN"/>
    <property type="match status" value="1"/>
</dbReference>
<keyword evidence="4 9" id="KW-0812">Transmembrane</keyword>
<evidence type="ECO:0000313" key="13">
    <source>
        <dbReference type="Proteomes" id="UP000619761"/>
    </source>
</evidence>
<dbReference type="RefSeq" id="WP_189421312.1">
    <property type="nucleotide sequence ID" value="NZ_BMYZ01000005.1"/>
</dbReference>
<evidence type="ECO:0000256" key="6">
    <source>
        <dbReference type="ARBA" id="ARBA00023012"/>
    </source>
</evidence>
<dbReference type="Pfam" id="PF02518">
    <property type="entry name" value="HATPase_c"/>
    <property type="match status" value="1"/>
</dbReference>
<dbReference type="InterPro" id="IPR004358">
    <property type="entry name" value="Sig_transdc_His_kin-like_C"/>
</dbReference>
<evidence type="ECO:0000256" key="1">
    <source>
        <dbReference type="ARBA" id="ARBA00000085"/>
    </source>
</evidence>
<dbReference type="EMBL" id="BMYZ01000005">
    <property type="protein sequence ID" value="GGY88183.1"/>
    <property type="molecule type" value="Genomic_DNA"/>
</dbReference>
<evidence type="ECO:0000259" key="11">
    <source>
        <dbReference type="PROSITE" id="PS50894"/>
    </source>
</evidence>
<dbReference type="Gene3D" id="3.30.450.20">
    <property type="entry name" value="PAS domain"/>
    <property type="match status" value="1"/>
</dbReference>
<organism evidence="12 13">
    <name type="scientific">Cellvibrio zantedeschiae</name>
    <dbReference type="NCBI Taxonomy" id="1237077"/>
    <lineage>
        <taxon>Bacteria</taxon>
        <taxon>Pseudomonadati</taxon>
        <taxon>Pseudomonadota</taxon>
        <taxon>Gammaproteobacteria</taxon>
        <taxon>Cellvibrionales</taxon>
        <taxon>Cellvibrionaceae</taxon>
        <taxon>Cellvibrio</taxon>
    </lineage>
</organism>
<dbReference type="EC" id="2.7.13.3" evidence="3"/>
<dbReference type="SMART" id="SM00387">
    <property type="entry name" value="HATPase_c"/>
    <property type="match status" value="1"/>
</dbReference>
<dbReference type="InterPro" id="IPR036641">
    <property type="entry name" value="HPT_dom_sf"/>
</dbReference>
<name>A0ABQ3BAK1_9GAMM</name>
<comment type="catalytic activity">
    <reaction evidence="1">
        <text>ATP + protein L-histidine = ADP + protein N-phospho-L-histidine.</text>
        <dbReference type="EC" id="2.7.13.3"/>
    </reaction>
</comment>
<dbReference type="InterPro" id="IPR029095">
    <property type="entry name" value="NarX-like_N"/>
</dbReference>
<dbReference type="Gene3D" id="1.20.120.160">
    <property type="entry name" value="HPT domain"/>
    <property type="match status" value="1"/>
</dbReference>
<dbReference type="InterPro" id="IPR036890">
    <property type="entry name" value="HATPase_C_sf"/>
</dbReference>
<dbReference type="SUPFAM" id="SSF47226">
    <property type="entry name" value="Histidine-containing phosphotransfer domain, HPT domain"/>
    <property type="match status" value="1"/>
</dbReference>
<proteinExistence type="predicted"/>
<dbReference type="PANTHER" id="PTHR43395">
    <property type="entry name" value="SENSOR HISTIDINE KINASE CHEA"/>
    <property type="match status" value="1"/>
</dbReference>
<dbReference type="Pfam" id="PF13675">
    <property type="entry name" value="PilJ"/>
    <property type="match status" value="1"/>
</dbReference>
<feature type="transmembrane region" description="Helical" evidence="9">
    <location>
        <begin position="204"/>
        <end position="225"/>
    </location>
</feature>
<evidence type="ECO:0000256" key="2">
    <source>
        <dbReference type="ARBA" id="ARBA00004141"/>
    </source>
</evidence>